<dbReference type="InterPro" id="IPR036890">
    <property type="entry name" value="HATPase_C_sf"/>
</dbReference>
<keyword evidence="8" id="KW-0067">ATP-binding</keyword>
<dbReference type="InterPro" id="IPR011495">
    <property type="entry name" value="Sig_transdc_His_kin_sub2_dim/P"/>
</dbReference>
<dbReference type="InterPro" id="IPR000014">
    <property type="entry name" value="PAS"/>
</dbReference>
<dbReference type="GO" id="GO:0004673">
    <property type="term" value="F:protein histidine kinase activity"/>
    <property type="evidence" value="ECO:0007669"/>
    <property type="project" value="UniProtKB-EC"/>
</dbReference>
<dbReference type="InterPro" id="IPR005467">
    <property type="entry name" value="His_kinase_dom"/>
</dbReference>
<dbReference type="InterPro" id="IPR035965">
    <property type="entry name" value="PAS-like_dom_sf"/>
</dbReference>
<evidence type="ECO:0000256" key="8">
    <source>
        <dbReference type="ARBA" id="ARBA00022840"/>
    </source>
</evidence>
<feature type="domain" description="PAS" evidence="11">
    <location>
        <begin position="23"/>
        <end position="71"/>
    </location>
</feature>
<feature type="region of interest" description="Disordered" evidence="9">
    <location>
        <begin position="1"/>
        <end position="21"/>
    </location>
</feature>
<protein>
    <recommendedName>
        <fullName evidence="3">Blue-light-activated histidine kinase</fullName>
        <ecNumber evidence="2">2.7.13.3</ecNumber>
    </recommendedName>
</protein>
<evidence type="ECO:0000256" key="4">
    <source>
        <dbReference type="ARBA" id="ARBA00022553"/>
    </source>
</evidence>
<sequence length="357" mass="37522">MAGAARRSIRTTEKRPRAAVPRADETFAAAIRASGVPMLLAEARPPGYPVAFANEAFCRLTGHAADEILGRDCPFLQEAGNGGLPLAHLRAALSRGEEARGEVRLARKDGMFVGAAVSVSPVRVASGTRYAFAVFTDVAAREDDDAAGSRAALQAALEHRTELLHELDHRAKNTLQVIASLLMLRARRGPDAATRAILDRMAERVGALAAVQRLGGPDDGCLDLRVFAEEMAGELLAGVEPGRITVSVEVEPILVPAAKAGPLVLLLHELAVNAIRHAFPDGRRGNVRIAAARADGRLALEVADDGVGLQATNPPRDGFGLSLIAMVARQLGGVLVWDEARPGTRAQVSLPLDAAGA</sequence>
<dbReference type="PROSITE" id="PS50112">
    <property type="entry name" value="PAS"/>
    <property type="match status" value="1"/>
</dbReference>
<evidence type="ECO:0000256" key="3">
    <source>
        <dbReference type="ARBA" id="ARBA00021740"/>
    </source>
</evidence>
<dbReference type="SUPFAM" id="SSF55874">
    <property type="entry name" value="ATPase domain of HSP90 chaperone/DNA topoisomerase II/histidine kinase"/>
    <property type="match status" value="1"/>
</dbReference>
<organism evidence="12 13">
    <name type="scientific">Methylobacterium nodulans (strain LMG 21967 / CNCM I-2342 / ORS 2060)</name>
    <dbReference type="NCBI Taxonomy" id="460265"/>
    <lineage>
        <taxon>Bacteria</taxon>
        <taxon>Pseudomonadati</taxon>
        <taxon>Pseudomonadota</taxon>
        <taxon>Alphaproteobacteria</taxon>
        <taxon>Hyphomicrobiales</taxon>
        <taxon>Methylobacteriaceae</taxon>
        <taxon>Methylobacterium</taxon>
    </lineage>
</organism>
<dbReference type="Gene3D" id="3.30.450.20">
    <property type="entry name" value="PAS domain"/>
    <property type="match status" value="1"/>
</dbReference>
<dbReference type="EC" id="2.7.13.3" evidence="2"/>
<dbReference type="SMART" id="SM00911">
    <property type="entry name" value="HWE_HK"/>
    <property type="match status" value="1"/>
</dbReference>
<proteinExistence type="predicted"/>
<dbReference type="KEGG" id="mno:Mnod_7100"/>
<evidence type="ECO:0000313" key="12">
    <source>
        <dbReference type="EMBL" id="ACL61840.1"/>
    </source>
</evidence>
<keyword evidence="13" id="KW-1185">Reference proteome</keyword>
<feature type="domain" description="Histidine kinase" evidence="10">
    <location>
        <begin position="166"/>
        <end position="354"/>
    </location>
</feature>
<dbReference type="Proteomes" id="UP000008207">
    <property type="component" value="Chromosome"/>
</dbReference>
<keyword evidence="5" id="KW-0808">Transferase</keyword>
<keyword evidence="4" id="KW-0597">Phosphoprotein</keyword>
<dbReference type="PANTHER" id="PTHR41523">
    <property type="entry name" value="TWO-COMPONENT SYSTEM SENSOR PROTEIN"/>
    <property type="match status" value="1"/>
</dbReference>
<dbReference type="Pfam" id="PF13581">
    <property type="entry name" value="HATPase_c_2"/>
    <property type="match status" value="1"/>
</dbReference>
<dbReference type="RefSeq" id="WP_015933403.1">
    <property type="nucleotide sequence ID" value="NC_011894.1"/>
</dbReference>
<evidence type="ECO:0000259" key="10">
    <source>
        <dbReference type="PROSITE" id="PS50109"/>
    </source>
</evidence>
<dbReference type="SMART" id="SM00387">
    <property type="entry name" value="HATPase_c"/>
    <property type="match status" value="1"/>
</dbReference>
<accession>B8IJ45</accession>
<evidence type="ECO:0000259" key="11">
    <source>
        <dbReference type="PROSITE" id="PS50112"/>
    </source>
</evidence>
<comment type="catalytic activity">
    <reaction evidence="1">
        <text>ATP + protein L-histidine = ADP + protein N-phospho-L-histidine.</text>
        <dbReference type="EC" id="2.7.13.3"/>
    </reaction>
</comment>
<keyword evidence="7 12" id="KW-0418">Kinase</keyword>
<dbReference type="PROSITE" id="PS50109">
    <property type="entry name" value="HIS_KIN"/>
    <property type="match status" value="1"/>
</dbReference>
<dbReference type="NCBIfam" id="TIGR00229">
    <property type="entry name" value="sensory_box"/>
    <property type="match status" value="1"/>
</dbReference>
<dbReference type="EMBL" id="CP001349">
    <property type="protein sequence ID" value="ACL61840.1"/>
    <property type="molecule type" value="Genomic_DNA"/>
</dbReference>
<reference evidence="12 13" key="1">
    <citation type="submission" date="2009-01" db="EMBL/GenBank/DDBJ databases">
        <title>Complete sequence of chromosome of Methylobacterium nodulans ORS 2060.</title>
        <authorList>
            <consortium name="US DOE Joint Genome Institute"/>
            <person name="Lucas S."/>
            <person name="Copeland A."/>
            <person name="Lapidus A."/>
            <person name="Glavina del Rio T."/>
            <person name="Dalin E."/>
            <person name="Tice H."/>
            <person name="Bruce D."/>
            <person name="Goodwin L."/>
            <person name="Pitluck S."/>
            <person name="Sims D."/>
            <person name="Brettin T."/>
            <person name="Detter J.C."/>
            <person name="Han C."/>
            <person name="Larimer F."/>
            <person name="Land M."/>
            <person name="Hauser L."/>
            <person name="Kyrpides N."/>
            <person name="Ivanova N."/>
            <person name="Marx C.J."/>
            <person name="Richardson P."/>
        </authorList>
    </citation>
    <scope>NUCLEOTIDE SEQUENCE [LARGE SCALE GENOMIC DNA]</scope>
    <source>
        <strain evidence="13">LMG 21967 / CNCM I-2342 / ORS 2060</strain>
    </source>
</reference>
<dbReference type="GO" id="GO:0005524">
    <property type="term" value="F:ATP binding"/>
    <property type="evidence" value="ECO:0007669"/>
    <property type="project" value="UniProtKB-KW"/>
</dbReference>
<keyword evidence="6" id="KW-0547">Nucleotide-binding</keyword>
<dbReference type="PANTHER" id="PTHR41523:SF8">
    <property type="entry name" value="ETHYLENE RESPONSE SENSOR PROTEIN"/>
    <property type="match status" value="1"/>
</dbReference>
<evidence type="ECO:0000313" key="13">
    <source>
        <dbReference type="Proteomes" id="UP000008207"/>
    </source>
</evidence>
<dbReference type="HOGENOM" id="CLU_000445_114_57_5"/>
<name>B8IJ45_METNO</name>
<dbReference type="eggNOG" id="COG3920">
    <property type="taxonomic scope" value="Bacteria"/>
</dbReference>
<evidence type="ECO:0000256" key="5">
    <source>
        <dbReference type="ARBA" id="ARBA00022679"/>
    </source>
</evidence>
<evidence type="ECO:0000256" key="7">
    <source>
        <dbReference type="ARBA" id="ARBA00022777"/>
    </source>
</evidence>
<dbReference type="STRING" id="460265.Mnod_7100"/>
<evidence type="ECO:0000256" key="2">
    <source>
        <dbReference type="ARBA" id="ARBA00012438"/>
    </source>
</evidence>
<dbReference type="Gene3D" id="3.30.565.10">
    <property type="entry name" value="Histidine kinase-like ATPase, C-terminal domain"/>
    <property type="match status" value="1"/>
</dbReference>
<gene>
    <name evidence="12" type="ordered locus">Mnod_7100</name>
</gene>
<dbReference type="Pfam" id="PF13426">
    <property type="entry name" value="PAS_9"/>
    <property type="match status" value="1"/>
</dbReference>
<evidence type="ECO:0000256" key="1">
    <source>
        <dbReference type="ARBA" id="ARBA00000085"/>
    </source>
</evidence>
<dbReference type="SUPFAM" id="SSF55785">
    <property type="entry name" value="PYP-like sensor domain (PAS domain)"/>
    <property type="match status" value="1"/>
</dbReference>
<evidence type="ECO:0000256" key="6">
    <source>
        <dbReference type="ARBA" id="ARBA00022741"/>
    </source>
</evidence>
<evidence type="ECO:0000256" key="9">
    <source>
        <dbReference type="SAM" id="MobiDB-lite"/>
    </source>
</evidence>
<dbReference type="InterPro" id="IPR011102">
    <property type="entry name" value="Sig_transdc_His_kinase_HWE"/>
</dbReference>
<dbReference type="CDD" id="cd00130">
    <property type="entry name" value="PAS"/>
    <property type="match status" value="1"/>
</dbReference>
<dbReference type="AlphaFoldDB" id="B8IJ45"/>
<dbReference type="InterPro" id="IPR003594">
    <property type="entry name" value="HATPase_dom"/>
</dbReference>
<dbReference type="Pfam" id="PF07568">
    <property type="entry name" value="HisKA_2"/>
    <property type="match status" value="1"/>
</dbReference>
<dbReference type="PRINTS" id="PR00344">
    <property type="entry name" value="BCTRLSENSOR"/>
</dbReference>
<dbReference type="InterPro" id="IPR004358">
    <property type="entry name" value="Sig_transdc_His_kin-like_C"/>
</dbReference>